<organism evidence="1 2">
    <name type="scientific">Phytophthora oleae</name>
    <dbReference type="NCBI Taxonomy" id="2107226"/>
    <lineage>
        <taxon>Eukaryota</taxon>
        <taxon>Sar</taxon>
        <taxon>Stramenopiles</taxon>
        <taxon>Oomycota</taxon>
        <taxon>Peronosporomycetes</taxon>
        <taxon>Peronosporales</taxon>
        <taxon>Peronosporaceae</taxon>
        <taxon>Phytophthora</taxon>
    </lineage>
</organism>
<dbReference type="Pfam" id="PF14769">
    <property type="entry name" value="CLAMP"/>
    <property type="match status" value="1"/>
</dbReference>
<dbReference type="PANTHER" id="PTHR28457:SF1">
    <property type="entry name" value="CILIA- AND FLAGELLA-ASSOCIATED PROTEIN 119"/>
    <property type="match status" value="1"/>
</dbReference>
<dbReference type="PANTHER" id="PTHR28457">
    <property type="entry name" value="COILED-COIL DOMAIN-CONTAINING PROTEIN 189"/>
    <property type="match status" value="1"/>
</dbReference>
<evidence type="ECO:0000313" key="2">
    <source>
        <dbReference type="Proteomes" id="UP001632037"/>
    </source>
</evidence>
<reference evidence="1 2" key="1">
    <citation type="submission" date="2024-09" db="EMBL/GenBank/DDBJ databases">
        <title>Genome sequencing and assembly of Phytophthora oleae, isolate VK10A, causative agent of rot of olive drupes.</title>
        <authorList>
            <person name="Conti Taguali S."/>
            <person name="Riolo M."/>
            <person name="La Spada F."/>
            <person name="Cacciola S.O."/>
            <person name="Dionisio G."/>
        </authorList>
    </citation>
    <scope>NUCLEOTIDE SEQUENCE [LARGE SCALE GENOMIC DNA]</scope>
    <source>
        <strain evidence="1 2">VK10A</strain>
    </source>
</reference>
<proteinExistence type="predicted"/>
<dbReference type="Proteomes" id="UP001632037">
    <property type="component" value="Unassembled WGS sequence"/>
</dbReference>
<dbReference type="InterPro" id="IPR032727">
    <property type="entry name" value="CLAMP"/>
</dbReference>
<keyword evidence="2" id="KW-1185">Reference proteome</keyword>
<sequence length="256" mass="28111">MGKATEVVTPPAPVVVEEQPTPIEDPPGPKTLISLEQLEQFHAAESATERVDRLQGALGVQHYSVNSSTNVWVDFCFGVLNFARDEAHLPPERALVLLTLAHEVYVFGTNPVSSATDSPLSNHSDSMPDENAVPHETTAEAITKAPVPMLAARASPETYQSMEAVYDQFREKIRHASGVVADNDNTQNLDASPSPAQRFSLEEVARIVAFFTSTFFRHLRAYQYLNRVPRPSIVRECPLPTETPLPPLSLADAILE</sequence>
<dbReference type="AlphaFoldDB" id="A0ABD3EW06"/>
<name>A0ABD3EW06_9STRA</name>
<comment type="caution">
    <text evidence="1">The sequence shown here is derived from an EMBL/GenBank/DDBJ whole genome shotgun (WGS) entry which is preliminary data.</text>
</comment>
<accession>A0ABD3EW06</accession>
<protein>
    <submittedName>
        <fullName evidence="1">Uncharacterized protein</fullName>
    </submittedName>
</protein>
<gene>
    <name evidence="1" type="ORF">V7S43_016777</name>
</gene>
<dbReference type="EMBL" id="JBIMZQ010000056">
    <property type="protein sequence ID" value="KAL3658145.1"/>
    <property type="molecule type" value="Genomic_DNA"/>
</dbReference>
<evidence type="ECO:0000313" key="1">
    <source>
        <dbReference type="EMBL" id="KAL3658145.1"/>
    </source>
</evidence>